<keyword evidence="12" id="KW-1015">Disulfide bond</keyword>
<proteinExistence type="predicted"/>
<keyword evidence="8" id="KW-0735">Signal-anchor</keyword>
<keyword evidence="6" id="KW-0479">Metal-binding</keyword>
<evidence type="ECO:0000313" key="15">
    <source>
        <dbReference type="EMBL" id="MFC0262558.1"/>
    </source>
</evidence>
<keyword evidence="7" id="KW-0256">Endoplasmic reticulum</keyword>
<comment type="caution">
    <text evidence="15">The sequence shown here is derived from an EMBL/GenBank/DDBJ whole genome shotgun (WGS) entry which is preliminary data.</text>
</comment>
<comment type="subcellular location">
    <subcellularLocation>
        <location evidence="2">Endoplasmic reticulum membrane</location>
        <topology evidence="2">Single-pass type II membrane protein</topology>
    </subcellularLocation>
    <subcellularLocation>
        <location evidence="1">Golgi apparatus membrane</location>
        <topology evidence="1">Single-pass type II membrane protein</topology>
    </subcellularLocation>
</comment>
<evidence type="ECO:0000256" key="13">
    <source>
        <dbReference type="ARBA" id="ARBA00023180"/>
    </source>
</evidence>
<name>A0ABV6FRU1_9BACT</name>
<evidence type="ECO:0000256" key="2">
    <source>
        <dbReference type="ARBA" id="ARBA00004648"/>
    </source>
</evidence>
<evidence type="ECO:0000256" key="1">
    <source>
        <dbReference type="ARBA" id="ARBA00004323"/>
    </source>
</evidence>
<evidence type="ECO:0000313" key="16">
    <source>
        <dbReference type="Proteomes" id="UP001589797"/>
    </source>
</evidence>
<evidence type="ECO:0000256" key="14">
    <source>
        <dbReference type="ARBA" id="ARBA00042865"/>
    </source>
</evidence>
<protein>
    <recommendedName>
        <fullName evidence="14">Peptide O-xylosyltransferase</fullName>
    </recommendedName>
</protein>
<dbReference type="PANTHER" id="PTHR46025">
    <property type="entry name" value="XYLOSYLTRANSFERASE OXT"/>
    <property type="match status" value="1"/>
</dbReference>
<dbReference type="RefSeq" id="WP_382387010.1">
    <property type="nucleotide sequence ID" value="NZ_JBHLWI010000018.1"/>
</dbReference>
<dbReference type="EMBL" id="JBHLWI010000018">
    <property type="protein sequence ID" value="MFC0262558.1"/>
    <property type="molecule type" value="Genomic_DNA"/>
</dbReference>
<dbReference type="InterPro" id="IPR043538">
    <property type="entry name" value="XYLT"/>
</dbReference>
<keyword evidence="13" id="KW-0325">Glycoprotein</keyword>
<dbReference type="Pfam" id="PF02485">
    <property type="entry name" value="Branch"/>
    <property type="match status" value="1"/>
</dbReference>
<gene>
    <name evidence="15" type="ORF">ACFFIP_07655</name>
</gene>
<organism evidence="15 16">
    <name type="scientific">Fontibacter flavus</name>
    <dbReference type="NCBI Taxonomy" id="654838"/>
    <lineage>
        <taxon>Bacteria</taxon>
        <taxon>Pseudomonadati</taxon>
        <taxon>Bacteroidota</taxon>
        <taxon>Cytophagia</taxon>
        <taxon>Cytophagales</taxon>
        <taxon>Cyclobacteriaceae</taxon>
        <taxon>Fontibacter</taxon>
    </lineage>
</organism>
<evidence type="ECO:0000256" key="8">
    <source>
        <dbReference type="ARBA" id="ARBA00022968"/>
    </source>
</evidence>
<keyword evidence="3" id="KW-0328">Glycosyltransferase</keyword>
<evidence type="ECO:0000256" key="4">
    <source>
        <dbReference type="ARBA" id="ARBA00022679"/>
    </source>
</evidence>
<keyword evidence="5" id="KW-0812">Transmembrane</keyword>
<keyword evidence="11" id="KW-0472">Membrane</keyword>
<evidence type="ECO:0000256" key="9">
    <source>
        <dbReference type="ARBA" id="ARBA00022989"/>
    </source>
</evidence>
<evidence type="ECO:0000256" key="6">
    <source>
        <dbReference type="ARBA" id="ARBA00022723"/>
    </source>
</evidence>
<sequence>MKKHAVLLLAHQNLVHLKQYIEFLGPNFFFYIHINKKAFLTDDEIEELKSHPNVRFISRKYLIRWGGTRILKAILELAQVALKDDEYAYLHTASGQDFPIKRSEEILKFFHLNQGKEFIEYFPVPTERWDNGGLDRYQFYHLYDLFNVKSRFGKFMIRLTLKFQKIFGIKRGTVNNLPSIYGGSCWFSITGNCMKYCLDFLSKNPKILDNHEYVFGPEESFFQTIIMNSPYKESVVNDNLFYIDWEFRNGNSPAVLDQSDWKNLLNSDKLFGRKFQSPTSDKLKIDLMEKLNISNSSEILEK</sequence>
<keyword evidence="16" id="KW-1185">Reference proteome</keyword>
<evidence type="ECO:0000256" key="3">
    <source>
        <dbReference type="ARBA" id="ARBA00022676"/>
    </source>
</evidence>
<evidence type="ECO:0000256" key="10">
    <source>
        <dbReference type="ARBA" id="ARBA00023034"/>
    </source>
</evidence>
<evidence type="ECO:0000256" key="5">
    <source>
        <dbReference type="ARBA" id="ARBA00022692"/>
    </source>
</evidence>
<keyword evidence="4" id="KW-0808">Transferase</keyword>
<keyword evidence="9" id="KW-1133">Transmembrane helix</keyword>
<evidence type="ECO:0000256" key="7">
    <source>
        <dbReference type="ARBA" id="ARBA00022824"/>
    </source>
</evidence>
<dbReference type="InterPro" id="IPR003406">
    <property type="entry name" value="Glyco_trans_14"/>
</dbReference>
<evidence type="ECO:0000256" key="12">
    <source>
        <dbReference type="ARBA" id="ARBA00023157"/>
    </source>
</evidence>
<accession>A0ABV6FRU1</accession>
<reference evidence="15 16" key="1">
    <citation type="submission" date="2024-09" db="EMBL/GenBank/DDBJ databases">
        <authorList>
            <person name="Sun Q."/>
            <person name="Mori K."/>
        </authorList>
    </citation>
    <scope>NUCLEOTIDE SEQUENCE [LARGE SCALE GENOMIC DNA]</scope>
    <source>
        <strain evidence="15 16">CCM 7650</strain>
    </source>
</reference>
<dbReference type="Proteomes" id="UP001589797">
    <property type="component" value="Unassembled WGS sequence"/>
</dbReference>
<dbReference type="PANTHER" id="PTHR46025:SF3">
    <property type="entry name" value="XYLOSYLTRANSFERASE OXT"/>
    <property type="match status" value="1"/>
</dbReference>
<keyword evidence="10" id="KW-0333">Golgi apparatus</keyword>
<evidence type="ECO:0000256" key="11">
    <source>
        <dbReference type="ARBA" id="ARBA00023136"/>
    </source>
</evidence>